<organism evidence="2 3">
    <name type="scientific">Erythranthe guttata</name>
    <name type="common">Yellow monkey flower</name>
    <name type="synonym">Mimulus guttatus</name>
    <dbReference type="NCBI Taxonomy" id="4155"/>
    <lineage>
        <taxon>Eukaryota</taxon>
        <taxon>Viridiplantae</taxon>
        <taxon>Streptophyta</taxon>
        <taxon>Embryophyta</taxon>
        <taxon>Tracheophyta</taxon>
        <taxon>Spermatophyta</taxon>
        <taxon>Magnoliopsida</taxon>
        <taxon>eudicotyledons</taxon>
        <taxon>Gunneridae</taxon>
        <taxon>Pentapetalae</taxon>
        <taxon>asterids</taxon>
        <taxon>lamiids</taxon>
        <taxon>Lamiales</taxon>
        <taxon>Phrymaceae</taxon>
        <taxon>Erythranthe</taxon>
    </lineage>
</organism>
<dbReference type="EMBL" id="KI630793">
    <property type="protein sequence ID" value="EYU33083.1"/>
    <property type="molecule type" value="Genomic_DNA"/>
</dbReference>
<keyword evidence="3" id="KW-1185">Reference proteome</keyword>
<reference evidence="2 3" key="1">
    <citation type="journal article" date="2013" name="Proc. Natl. Acad. Sci. U.S.A.">
        <title>Fine-scale variation in meiotic recombination in Mimulus inferred from population shotgun sequencing.</title>
        <authorList>
            <person name="Hellsten U."/>
            <person name="Wright K.M."/>
            <person name="Jenkins J."/>
            <person name="Shu S."/>
            <person name="Yuan Y."/>
            <person name="Wessler S.R."/>
            <person name="Schmutz J."/>
            <person name="Willis J.H."/>
            <person name="Rokhsar D.S."/>
        </authorList>
    </citation>
    <scope>NUCLEOTIDE SEQUENCE [LARGE SCALE GENOMIC DNA]</scope>
    <source>
        <strain evidence="3">cv. DUN x IM62</strain>
    </source>
</reference>
<gene>
    <name evidence="2" type="ORF">MIMGU_mgv11b023109mg</name>
</gene>
<evidence type="ECO:0000313" key="2">
    <source>
        <dbReference type="EMBL" id="EYU33083.1"/>
    </source>
</evidence>
<accession>A0A022R0G3</accession>
<dbReference type="InterPro" id="IPR056748">
    <property type="entry name" value="VPS13-like_C"/>
</dbReference>
<protein>
    <recommendedName>
        <fullName evidence="1">Intermembrane lipid transfer protein VPS13-like C-terminal domain-containing protein</fullName>
    </recommendedName>
</protein>
<dbReference type="PANTHER" id="PTHR45523:SF6">
    <property type="entry name" value="OS02G0470400 PROTEIN"/>
    <property type="match status" value="1"/>
</dbReference>
<name>A0A022R0G3_ERYGU</name>
<dbReference type="PANTHER" id="PTHR45523">
    <property type="entry name" value="TETRATRICOPEPTIDE REPEAT (TPR)-CONTAINING PROTEIN-RELATED"/>
    <property type="match status" value="1"/>
</dbReference>
<dbReference type="AlphaFoldDB" id="A0A022R0G3"/>
<feature type="domain" description="Intermembrane lipid transfer protein VPS13-like C-terminal" evidence="1">
    <location>
        <begin position="23"/>
        <end position="91"/>
    </location>
</feature>
<evidence type="ECO:0000313" key="3">
    <source>
        <dbReference type="Proteomes" id="UP000030748"/>
    </source>
</evidence>
<proteinExistence type="predicted"/>
<dbReference type="Proteomes" id="UP000030748">
    <property type="component" value="Unassembled WGS sequence"/>
</dbReference>
<evidence type="ECO:0000259" key="1">
    <source>
        <dbReference type="Pfam" id="PF25037"/>
    </source>
</evidence>
<sequence length="198" mass="22284">MKVILQLAESGSFFVQVDLFKVRGKFALTDAYEDHFALPKGRIILVTHRRVMLLQQPSNLIAQKKFNPARDPCSVLWDVVWDDLVTMELVHGKKDHPSAPTSRVLLYLHNKNGDAKDQYRIIKCSRDSNQAFEVYSSIEQARSTYGPTHTMGLLKRKVRKPYSPTVDAVIPKGAYILSPQQMPSSVSLNSTLGAVNND</sequence>
<dbReference type="STRING" id="4155.A0A022R0G3"/>
<dbReference type="Pfam" id="PF25037">
    <property type="entry name" value="VPS13_C"/>
    <property type="match status" value="1"/>
</dbReference>